<keyword evidence="5" id="KW-0554">One-carbon metabolism</keyword>
<evidence type="ECO:0000256" key="10">
    <source>
        <dbReference type="ARBA" id="ARBA00022842"/>
    </source>
</evidence>
<evidence type="ECO:0000259" key="14">
    <source>
        <dbReference type="Pfam" id="PF00438"/>
    </source>
</evidence>
<evidence type="ECO:0000313" key="17">
    <source>
        <dbReference type="EMBL" id="HIV01130.1"/>
    </source>
</evidence>
<dbReference type="Pfam" id="PF02773">
    <property type="entry name" value="S-AdoMet_synt_C"/>
    <property type="match status" value="1"/>
</dbReference>
<dbReference type="InterPro" id="IPR022636">
    <property type="entry name" value="S-AdoMet_synthetase_sfam"/>
</dbReference>
<dbReference type="InterPro" id="IPR022630">
    <property type="entry name" value="S-AdoMet_synt_C"/>
</dbReference>
<dbReference type="FunFam" id="3.30.300.10:FF:000003">
    <property type="entry name" value="S-adenosylmethionine synthase"/>
    <property type="match status" value="1"/>
</dbReference>
<evidence type="ECO:0000256" key="13">
    <source>
        <dbReference type="RuleBase" id="RU004462"/>
    </source>
</evidence>
<dbReference type="GO" id="GO:0004478">
    <property type="term" value="F:methionine adenosyltransferase activity"/>
    <property type="evidence" value="ECO:0007669"/>
    <property type="project" value="UniProtKB-UniRule"/>
</dbReference>
<evidence type="ECO:0000256" key="5">
    <source>
        <dbReference type="ARBA" id="ARBA00022563"/>
    </source>
</evidence>
<dbReference type="PANTHER" id="PTHR11964">
    <property type="entry name" value="S-ADENOSYLMETHIONINE SYNTHETASE"/>
    <property type="match status" value="1"/>
</dbReference>
<evidence type="ECO:0000256" key="6">
    <source>
        <dbReference type="ARBA" id="ARBA00022679"/>
    </source>
</evidence>
<feature type="domain" description="S-adenosylmethionine synthetase N-terminal" evidence="14">
    <location>
        <begin position="4"/>
        <end position="82"/>
    </location>
</feature>
<accession>A0A9D1NE36</accession>
<dbReference type="GO" id="GO:0006556">
    <property type="term" value="P:S-adenosylmethionine biosynthetic process"/>
    <property type="evidence" value="ECO:0007669"/>
    <property type="project" value="UniProtKB-UniRule"/>
</dbReference>
<dbReference type="AlphaFoldDB" id="A0A9D1NE36"/>
<evidence type="ECO:0000256" key="3">
    <source>
        <dbReference type="ARBA" id="ARBA00005224"/>
    </source>
</evidence>
<dbReference type="Pfam" id="PF00438">
    <property type="entry name" value="S-AdoMet_synt_N"/>
    <property type="match status" value="1"/>
</dbReference>
<evidence type="ECO:0000256" key="11">
    <source>
        <dbReference type="ARBA" id="ARBA00022958"/>
    </source>
</evidence>
<gene>
    <name evidence="17" type="ORF">IAA62_01045</name>
</gene>
<comment type="caution">
    <text evidence="17">The sequence shown here is derived from an EMBL/GenBank/DDBJ whole genome shotgun (WGS) entry which is preliminary data.</text>
</comment>
<evidence type="ECO:0000256" key="8">
    <source>
        <dbReference type="ARBA" id="ARBA00022741"/>
    </source>
</evidence>
<comment type="similarity">
    <text evidence="13">Belongs to the AdoMet synthase family.</text>
</comment>
<dbReference type="GO" id="GO:0006730">
    <property type="term" value="P:one-carbon metabolic process"/>
    <property type="evidence" value="ECO:0007669"/>
    <property type="project" value="UniProtKB-KW"/>
</dbReference>
<dbReference type="SUPFAM" id="SSF55973">
    <property type="entry name" value="S-adenosylmethionine synthetase"/>
    <property type="match status" value="3"/>
</dbReference>
<dbReference type="GO" id="GO:0005524">
    <property type="term" value="F:ATP binding"/>
    <property type="evidence" value="ECO:0007669"/>
    <property type="project" value="UniProtKB-KW"/>
</dbReference>
<dbReference type="NCBIfam" id="TIGR01034">
    <property type="entry name" value="metK"/>
    <property type="match status" value="1"/>
</dbReference>
<evidence type="ECO:0000256" key="12">
    <source>
        <dbReference type="NCBIfam" id="TIGR01034"/>
    </source>
</evidence>
<sequence>MKQTITSESVNIGHPDKTCDVIADAFLDEALKSDPNSQMAVECAIKNDKLFIYGEATTKAKIDYETIAKQVLKDIGYTNEFTMIKEISEQSPDIHQAVVKEELMANDQGMCYGYATNETKEYMPLPILLAHKLMQKYEAFRRTRTDFFADAKSQVSVEYEDNKPIKIVTILLSVSHDKNLEIKNLRKLIKENVIEPVINEYKNLIKDTNFIINPSGKFTIWGSFGDSGCVGRKIVVDTYGGVGRVGGGCFSSKNATKVDRSGAYYARYVAKNIVAHKLADKCEIQVSYGIGLSKIISLNIETFGTEKVPLKEIYKYVNENFNFTPSNIIKELDLLKPIYKRTAAYGHFGRDGFSWEKIKD</sequence>
<comment type="pathway">
    <text evidence="3">Amino-acid biosynthesis; S-adenosyl-L-methionine biosynthesis; S-adenosyl-L-methionine from L-methionine: step 1/1.</text>
</comment>
<dbReference type="CDD" id="cd18079">
    <property type="entry name" value="S-AdoMet_synt"/>
    <property type="match status" value="1"/>
</dbReference>
<dbReference type="InterPro" id="IPR002133">
    <property type="entry name" value="S-AdoMet_synthetase"/>
</dbReference>
<keyword evidence="7" id="KW-0479">Metal-binding</keyword>
<reference evidence="17" key="1">
    <citation type="submission" date="2020-10" db="EMBL/GenBank/DDBJ databases">
        <authorList>
            <person name="Gilroy R."/>
        </authorList>
    </citation>
    <scope>NUCLEOTIDE SEQUENCE</scope>
    <source>
        <strain evidence="17">CHK186-9395</strain>
    </source>
</reference>
<dbReference type="EMBL" id="DVOJ01000004">
    <property type="protein sequence ID" value="HIV01130.1"/>
    <property type="molecule type" value="Genomic_DNA"/>
</dbReference>
<comment type="cofactor">
    <cofactor evidence="2">
        <name>K(+)</name>
        <dbReference type="ChEBI" id="CHEBI:29103"/>
    </cofactor>
</comment>
<dbReference type="Pfam" id="PF02772">
    <property type="entry name" value="S-AdoMet_synt_M"/>
    <property type="match status" value="1"/>
</dbReference>
<evidence type="ECO:0000256" key="9">
    <source>
        <dbReference type="ARBA" id="ARBA00022840"/>
    </source>
</evidence>
<evidence type="ECO:0000256" key="1">
    <source>
        <dbReference type="ARBA" id="ARBA00001946"/>
    </source>
</evidence>
<feature type="domain" description="S-adenosylmethionine synthetase central" evidence="15">
    <location>
        <begin position="104"/>
        <end position="218"/>
    </location>
</feature>
<dbReference type="InterPro" id="IPR022628">
    <property type="entry name" value="S-AdoMet_synt_N"/>
</dbReference>
<reference evidence="17" key="2">
    <citation type="journal article" date="2021" name="PeerJ">
        <title>Extensive microbial diversity within the chicken gut microbiome revealed by metagenomics and culture.</title>
        <authorList>
            <person name="Gilroy R."/>
            <person name="Ravi A."/>
            <person name="Getino M."/>
            <person name="Pursley I."/>
            <person name="Horton D.L."/>
            <person name="Alikhan N.F."/>
            <person name="Baker D."/>
            <person name="Gharbi K."/>
            <person name="Hall N."/>
            <person name="Watson M."/>
            <person name="Adriaenssens E.M."/>
            <person name="Foster-Nyarko E."/>
            <person name="Jarju S."/>
            <person name="Secka A."/>
            <person name="Antonio M."/>
            <person name="Oren A."/>
            <person name="Chaudhuri R.R."/>
            <person name="La Ragione R."/>
            <person name="Hildebrand F."/>
            <person name="Pallen M.J."/>
        </authorList>
    </citation>
    <scope>NUCLEOTIDE SEQUENCE</scope>
    <source>
        <strain evidence="17">CHK186-9395</strain>
    </source>
</reference>
<dbReference type="Proteomes" id="UP000886861">
    <property type="component" value="Unassembled WGS sequence"/>
</dbReference>
<dbReference type="InterPro" id="IPR022629">
    <property type="entry name" value="S-AdoMet_synt_central"/>
</dbReference>
<name>A0A9D1NE36_9FIRM</name>
<proteinExistence type="inferred from homology"/>
<evidence type="ECO:0000313" key="18">
    <source>
        <dbReference type="Proteomes" id="UP000886861"/>
    </source>
</evidence>
<keyword evidence="10" id="KW-0460">Magnesium</keyword>
<dbReference type="EC" id="2.5.1.6" evidence="4 12"/>
<evidence type="ECO:0000256" key="2">
    <source>
        <dbReference type="ARBA" id="ARBA00001958"/>
    </source>
</evidence>
<evidence type="ECO:0000256" key="7">
    <source>
        <dbReference type="ARBA" id="ARBA00022723"/>
    </source>
</evidence>
<keyword evidence="9" id="KW-0067">ATP-binding</keyword>
<keyword evidence="11" id="KW-0630">Potassium</keyword>
<evidence type="ECO:0000259" key="15">
    <source>
        <dbReference type="Pfam" id="PF02772"/>
    </source>
</evidence>
<dbReference type="Gene3D" id="3.30.300.10">
    <property type="match status" value="3"/>
</dbReference>
<comment type="cofactor">
    <cofactor evidence="1">
        <name>Mg(2+)</name>
        <dbReference type="ChEBI" id="CHEBI:18420"/>
    </cofactor>
</comment>
<organism evidence="17 18">
    <name type="scientific">Candidatus Caccopulliclostridium gallistercoris</name>
    <dbReference type="NCBI Taxonomy" id="2840719"/>
    <lineage>
        <taxon>Bacteria</taxon>
        <taxon>Bacillati</taxon>
        <taxon>Bacillota</taxon>
        <taxon>Clostridia</taxon>
        <taxon>Candidatus Caccopulliclostridium</taxon>
    </lineage>
</organism>
<dbReference type="GO" id="GO:0046872">
    <property type="term" value="F:metal ion binding"/>
    <property type="evidence" value="ECO:0007669"/>
    <property type="project" value="UniProtKB-KW"/>
</dbReference>
<keyword evidence="6 17" id="KW-0808">Transferase</keyword>
<keyword evidence="8" id="KW-0547">Nucleotide-binding</keyword>
<evidence type="ECO:0000256" key="4">
    <source>
        <dbReference type="ARBA" id="ARBA00012828"/>
    </source>
</evidence>
<protein>
    <recommendedName>
        <fullName evidence="4 12">Methionine adenosyltransferase</fullName>
        <ecNumber evidence="4 12">2.5.1.6</ecNumber>
    </recommendedName>
</protein>
<evidence type="ECO:0000259" key="16">
    <source>
        <dbReference type="Pfam" id="PF02773"/>
    </source>
</evidence>
<feature type="domain" description="S-adenosylmethionine synthetase C-terminal" evidence="16">
    <location>
        <begin position="222"/>
        <end position="357"/>
    </location>
</feature>
<dbReference type="PIRSF" id="PIRSF000497">
    <property type="entry name" value="MAT"/>
    <property type="match status" value="1"/>
</dbReference>